<dbReference type="EMBL" id="JBHSPX010000008">
    <property type="protein sequence ID" value="MFC6066707.1"/>
    <property type="molecule type" value="Genomic_DNA"/>
</dbReference>
<dbReference type="InterPro" id="IPR029058">
    <property type="entry name" value="AB_hydrolase_fold"/>
</dbReference>
<evidence type="ECO:0000313" key="2">
    <source>
        <dbReference type="EMBL" id="MFC6066707.1"/>
    </source>
</evidence>
<comment type="caution">
    <text evidence="2">The sequence shown here is derived from an EMBL/GenBank/DDBJ whole genome shotgun (WGS) entry which is preliminary data.</text>
</comment>
<gene>
    <name evidence="2" type="ORF">ACFP4F_29765</name>
</gene>
<dbReference type="PANTHER" id="PTHR43433:SF5">
    <property type="entry name" value="AB HYDROLASE-1 DOMAIN-CONTAINING PROTEIN"/>
    <property type="match status" value="1"/>
</dbReference>
<feature type="domain" description="AB hydrolase-1" evidence="1">
    <location>
        <begin position="24"/>
        <end position="250"/>
    </location>
</feature>
<dbReference type="SUPFAM" id="SSF53474">
    <property type="entry name" value="alpha/beta-Hydrolases"/>
    <property type="match status" value="1"/>
</dbReference>
<dbReference type="RefSeq" id="WP_051862689.1">
    <property type="nucleotide sequence ID" value="NZ_JBHSPX010000008.1"/>
</dbReference>
<proteinExistence type="predicted"/>
<keyword evidence="3" id="KW-1185">Reference proteome</keyword>
<dbReference type="Proteomes" id="UP001596139">
    <property type="component" value="Unassembled WGS sequence"/>
</dbReference>
<dbReference type="PANTHER" id="PTHR43433">
    <property type="entry name" value="HYDROLASE, ALPHA/BETA FOLD FAMILY PROTEIN"/>
    <property type="match status" value="1"/>
</dbReference>
<sequence length="287" mass="29212">MNAEHSEHALPTPHLDVVVQGSGPALLLAHGAGGGIAGNFGLVLDDLARDHTLIGPHYPGSGGSPAATEPLDLDVLADQLVAAAVAAGQESFAVLGESLGSAVAVRIATRHPARVGALVLTAGFPVADPVLALAARLVKSLAAAGRWEDVARLACVSCLSRTDLADLAPSDLDALVAETLAGMPPGMVDHFDLVSRADVRADLAKVSAPTLVVAPMGDRLVLPDSSYRLAAGIAGAELIELPGAAHILNEVDRMTWLRHVRAFLGALPLPAPVNSALRSAPAPPTPL</sequence>
<dbReference type="Gene3D" id="3.40.50.1820">
    <property type="entry name" value="alpha/beta hydrolase"/>
    <property type="match status" value="1"/>
</dbReference>
<evidence type="ECO:0000259" key="1">
    <source>
        <dbReference type="Pfam" id="PF00561"/>
    </source>
</evidence>
<name>A0ABW1MTH8_9ACTN</name>
<keyword evidence="2" id="KW-0378">Hydrolase</keyword>
<accession>A0ABW1MTH8</accession>
<reference evidence="3" key="1">
    <citation type="journal article" date="2019" name="Int. J. Syst. Evol. Microbiol.">
        <title>The Global Catalogue of Microorganisms (GCM) 10K type strain sequencing project: providing services to taxonomists for standard genome sequencing and annotation.</title>
        <authorList>
            <consortium name="The Broad Institute Genomics Platform"/>
            <consortium name="The Broad Institute Genome Sequencing Center for Infectious Disease"/>
            <person name="Wu L."/>
            <person name="Ma J."/>
        </authorList>
    </citation>
    <scope>NUCLEOTIDE SEQUENCE [LARGE SCALE GENOMIC DNA]</scope>
    <source>
        <strain evidence="3">CGMCC 1.15180</strain>
    </source>
</reference>
<dbReference type="Pfam" id="PF00561">
    <property type="entry name" value="Abhydrolase_1"/>
    <property type="match status" value="1"/>
</dbReference>
<protein>
    <submittedName>
        <fullName evidence="2">Alpha/beta fold hydrolase</fullName>
    </submittedName>
</protein>
<evidence type="ECO:0000313" key="3">
    <source>
        <dbReference type="Proteomes" id="UP001596139"/>
    </source>
</evidence>
<dbReference type="GO" id="GO:0016787">
    <property type="term" value="F:hydrolase activity"/>
    <property type="evidence" value="ECO:0007669"/>
    <property type="project" value="UniProtKB-KW"/>
</dbReference>
<dbReference type="InterPro" id="IPR050471">
    <property type="entry name" value="AB_hydrolase"/>
</dbReference>
<dbReference type="PRINTS" id="PR00111">
    <property type="entry name" value="ABHYDROLASE"/>
</dbReference>
<organism evidence="2 3">
    <name type="scientific">Streptomyces ochraceiscleroticus</name>
    <dbReference type="NCBI Taxonomy" id="47761"/>
    <lineage>
        <taxon>Bacteria</taxon>
        <taxon>Bacillati</taxon>
        <taxon>Actinomycetota</taxon>
        <taxon>Actinomycetes</taxon>
        <taxon>Kitasatosporales</taxon>
        <taxon>Streptomycetaceae</taxon>
        <taxon>Streptomyces</taxon>
    </lineage>
</organism>
<dbReference type="InterPro" id="IPR000073">
    <property type="entry name" value="AB_hydrolase_1"/>
</dbReference>